<dbReference type="Gene3D" id="1.10.520.40">
    <property type="entry name" value="CRISPR-associated protein Cse2"/>
    <property type="match status" value="1"/>
</dbReference>
<dbReference type="InterPro" id="IPR038287">
    <property type="entry name" value="Cse2_sf"/>
</dbReference>
<dbReference type="Pfam" id="PF09485">
    <property type="entry name" value="CRISPR_Cse2"/>
    <property type="match status" value="1"/>
</dbReference>
<protein>
    <submittedName>
        <fullName evidence="1">CRISPR system Cascade subunit CasB</fullName>
    </submittedName>
</protein>
<reference evidence="2" key="1">
    <citation type="submission" date="2016-10" db="EMBL/GenBank/DDBJ databases">
        <authorList>
            <person name="Varghese N."/>
            <person name="Submissions S."/>
        </authorList>
    </citation>
    <scope>NUCLEOTIDE SEQUENCE [LARGE SCALE GENOMIC DNA]</scope>
    <source>
        <strain evidence="2">R-53102</strain>
    </source>
</reference>
<organism evidence="1 2">
    <name type="scientific">Lactobacillus bombicola</name>
    <dbReference type="NCBI Taxonomy" id="1505723"/>
    <lineage>
        <taxon>Bacteria</taxon>
        <taxon>Bacillati</taxon>
        <taxon>Bacillota</taxon>
        <taxon>Bacilli</taxon>
        <taxon>Lactobacillales</taxon>
        <taxon>Lactobacillaceae</taxon>
        <taxon>Lactobacillus</taxon>
    </lineage>
</organism>
<dbReference type="NCBIfam" id="TIGR02548">
    <property type="entry name" value="casB_cse2"/>
    <property type="match status" value="1"/>
</dbReference>
<sequence length="198" mass="22320">MADDYKIKAVANKIIERLYNNGDLDKATLAALRGASKLTSPKAQKAWPIIMDYLPHKYLSQNGKPTAGEVAIYAAIRFYAIFQQGQDKFVSIKEENSSAGVSLFTALAKLRQDEKVKQALDRRVQVLLATTNIDSVLNSLVHLVEILKSNDNKALEIDFPLLAQDLYKFQWNYHCANEVRLAWGEEYFGHNNDLSEGK</sequence>
<accession>A0A1I1TSJ8</accession>
<dbReference type="STRING" id="1505723.SAMN04487792_1582"/>
<dbReference type="AlphaFoldDB" id="A0A1I1TSJ8"/>
<dbReference type="InterPro" id="IPR013382">
    <property type="entry name" value="CRISPR-assoc_prot_Cse2"/>
</dbReference>
<proteinExistence type="predicted"/>
<gene>
    <name evidence="1" type="ORF">SAMN04487792_1582</name>
</gene>
<evidence type="ECO:0000313" key="1">
    <source>
        <dbReference type="EMBL" id="SFD61345.1"/>
    </source>
</evidence>
<evidence type="ECO:0000313" key="2">
    <source>
        <dbReference type="Proteomes" id="UP000199599"/>
    </source>
</evidence>
<dbReference type="EMBL" id="FOMN01000012">
    <property type="protein sequence ID" value="SFD61345.1"/>
    <property type="molecule type" value="Genomic_DNA"/>
</dbReference>
<dbReference type="Proteomes" id="UP000199599">
    <property type="component" value="Unassembled WGS sequence"/>
</dbReference>
<name>A0A1I1TSJ8_9LACO</name>
<dbReference type="CDD" id="cd09731">
    <property type="entry name" value="Cse2_I-E"/>
    <property type="match status" value="1"/>
</dbReference>
<dbReference type="RefSeq" id="WP_090094078.1">
    <property type="nucleotide sequence ID" value="NZ_CBCRVU010000004.1"/>
</dbReference>